<dbReference type="PANTHER" id="PTHR46195">
    <property type="entry name" value="HEAVY METAL-ASSOCIATED ISOPRENYLATED PLANT PROTEIN 7"/>
    <property type="match status" value="1"/>
</dbReference>
<feature type="domain" description="HMA" evidence="6">
    <location>
        <begin position="32"/>
        <end position="96"/>
    </location>
</feature>
<dbReference type="Proteomes" id="UP000091857">
    <property type="component" value="Chromosome 9"/>
</dbReference>
<dbReference type="InterPro" id="IPR006121">
    <property type="entry name" value="HMA_dom"/>
</dbReference>
<accession>A0A2C9V959</accession>
<dbReference type="AlphaFoldDB" id="A0A2C9V959"/>
<dbReference type="GO" id="GO:0046872">
    <property type="term" value="F:metal ion binding"/>
    <property type="evidence" value="ECO:0007669"/>
    <property type="project" value="UniProtKB-KW"/>
</dbReference>
<keyword evidence="3" id="KW-0449">Lipoprotein</keyword>
<feature type="compositionally biased region" description="Basic and acidic residues" evidence="5">
    <location>
        <begin position="198"/>
        <end position="224"/>
    </location>
</feature>
<dbReference type="Gramene" id="Manes.09G082500.1.v8.1">
    <property type="protein sequence ID" value="Manes.09G082500.1.v8.1.CDS"/>
    <property type="gene ID" value="Manes.09G082500.v8.1"/>
</dbReference>
<dbReference type="InterPro" id="IPR036163">
    <property type="entry name" value="HMA_dom_sf"/>
</dbReference>
<dbReference type="EMBL" id="CM004395">
    <property type="protein sequence ID" value="OAY41211.1"/>
    <property type="molecule type" value="Genomic_DNA"/>
</dbReference>
<dbReference type="Pfam" id="PF00403">
    <property type="entry name" value="HMA"/>
    <property type="match status" value="2"/>
</dbReference>
<dbReference type="Gene3D" id="3.30.70.100">
    <property type="match status" value="2"/>
</dbReference>
<dbReference type="CDD" id="cd00371">
    <property type="entry name" value="HMA"/>
    <property type="match status" value="2"/>
</dbReference>
<gene>
    <name evidence="7" type="ORF">MANES_09G082500v8</name>
</gene>
<evidence type="ECO:0000313" key="7">
    <source>
        <dbReference type="EMBL" id="OAY41211.1"/>
    </source>
</evidence>
<feature type="region of interest" description="Disordered" evidence="5">
    <location>
        <begin position="99"/>
        <end position="124"/>
    </location>
</feature>
<dbReference type="PANTHER" id="PTHR46195:SF10">
    <property type="entry name" value="HEAVY METAL-ASSOCIATED DOMAIN CONTAINING PROTEIN, EXPRESSED"/>
    <property type="match status" value="1"/>
</dbReference>
<evidence type="ECO:0000256" key="4">
    <source>
        <dbReference type="ARBA" id="ARBA00024045"/>
    </source>
</evidence>
<dbReference type="SUPFAM" id="SSF55008">
    <property type="entry name" value="HMA, heavy metal-associated domain"/>
    <property type="match status" value="2"/>
</dbReference>
<dbReference type="OrthoDB" id="689350at2759"/>
<comment type="caution">
    <text evidence="7">The sequence shown here is derived from an EMBL/GenBank/DDBJ whole genome shotgun (WGS) entry which is preliminary data.</text>
</comment>
<comment type="similarity">
    <text evidence="4">Belongs to the HIPP family.</text>
</comment>
<evidence type="ECO:0000256" key="3">
    <source>
        <dbReference type="ARBA" id="ARBA00023289"/>
    </source>
</evidence>
<protein>
    <recommendedName>
        <fullName evidence="6">HMA domain-containing protein</fullName>
    </recommendedName>
</protein>
<evidence type="ECO:0000259" key="6">
    <source>
        <dbReference type="PROSITE" id="PS50846"/>
    </source>
</evidence>
<keyword evidence="8" id="KW-1185">Reference proteome</keyword>
<evidence type="ECO:0000256" key="1">
    <source>
        <dbReference type="ARBA" id="ARBA00022481"/>
    </source>
</evidence>
<evidence type="ECO:0000313" key="8">
    <source>
        <dbReference type="Proteomes" id="UP000091857"/>
    </source>
</evidence>
<sequence length="268" mass="30764">MGEEKKEEEKKDEVKDEGKKKEEQKEKKVEEPPEIVLKVDMHCEACARKVARALKGFQGVEEVTTDSKARKVVVKGKAADPLKIYERLKKKTRRKVVLISPLPEPPEQNNQDPSPPPKEEKMVEPPPVVTVVLSIRMHCEACAQALQKRVLKIRGVESVETNVATSQVIVKGIVDPTELISDVYKKTGKQAFIVKGEEKKKEEEKKEEVNKEEEKKEEEKKEEKKDDDEEEKAYTNRNEYWPSKSYLEYACCAPEMFSEDNPNACYVM</sequence>
<evidence type="ECO:0000256" key="5">
    <source>
        <dbReference type="SAM" id="MobiDB-lite"/>
    </source>
</evidence>
<feature type="region of interest" description="Disordered" evidence="5">
    <location>
        <begin position="198"/>
        <end position="237"/>
    </location>
</feature>
<feature type="domain" description="HMA" evidence="6">
    <location>
        <begin position="128"/>
        <end position="192"/>
    </location>
</feature>
<name>A0A2C9V959_MANES</name>
<dbReference type="InterPro" id="IPR044577">
    <property type="entry name" value="HIPP4/7/8/17/18/19"/>
</dbReference>
<feature type="region of interest" description="Disordered" evidence="5">
    <location>
        <begin position="1"/>
        <end position="34"/>
    </location>
</feature>
<organism evidence="7 8">
    <name type="scientific">Manihot esculenta</name>
    <name type="common">Cassava</name>
    <name type="synonym">Jatropha manihot</name>
    <dbReference type="NCBI Taxonomy" id="3983"/>
    <lineage>
        <taxon>Eukaryota</taxon>
        <taxon>Viridiplantae</taxon>
        <taxon>Streptophyta</taxon>
        <taxon>Embryophyta</taxon>
        <taxon>Tracheophyta</taxon>
        <taxon>Spermatophyta</taxon>
        <taxon>Magnoliopsida</taxon>
        <taxon>eudicotyledons</taxon>
        <taxon>Gunneridae</taxon>
        <taxon>Pentapetalae</taxon>
        <taxon>rosids</taxon>
        <taxon>fabids</taxon>
        <taxon>Malpighiales</taxon>
        <taxon>Euphorbiaceae</taxon>
        <taxon>Crotonoideae</taxon>
        <taxon>Manihoteae</taxon>
        <taxon>Manihot</taxon>
    </lineage>
</organism>
<keyword evidence="1" id="KW-0488">Methylation</keyword>
<keyword evidence="3" id="KW-0636">Prenylation</keyword>
<keyword evidence="2" id="KW-0479">Metal-binding</keyword>
<evidence type="ECO:0000256" key="2">
    <source>
        <dbReference type="ARBA" id="ARBA00022723"/>
    </source>
</evidence>
<proteinExistence type="inferred from homology"/>
<reference evidence="8" key="1">
    <citation type="journal article" date="2016" name="Nat. Biotechnol.">
        <title>Sequencing wild and cultivated cassava and related species reveals extensive interspecific hybridization and genetic diversity.</title>
        <authorList>
            <person name="Bredeson J.V."/>
            <person name="Lyons J.B."/>
            <person name="Prochnik S.E."/>
            <person name="Wu G.A."/>
            <person name="Ha C.M."/>
            <person name="Edsinger-Gonzales E."/>
            <person name="Grimwood J."/>
            <person name="Schmutz J."/>
            <person name="Rabbi I.Y."/>
            <person name="Egesi C."/>
            <person name="Nauluvula P."/>
            <person name="Lebot V."/>
            <person name="Ndunguru J."/>
            <person name="Mkamilo G."/>
            <person name="Bart R.S."/>
            <person name="Setter T.L."/>
            <person name="Gleadow R.M."/>
            <person name="Kulakow P."/>
            <person name="Ferguson M.E."/>
            <person name="Rounsley S."/>
            <person name="Rokhsar D.S."/>
        </authorList>
    </citation>
    <scope>NUCLEOTIDE SEQUENCE [LARGE SCALE GENOMIC DNA]</scope>
    <source>
        <strain evidence="8">cv. AM560-2</strain>
    </source>
</reference>
<dbReference type="PROSITE" id="PS50846">
    <property type="entry name" value="HMA_2"/>
    <property type="match status" value="2"/>
</dbReference>